<dbReference type="PANTHER" id="PTHR13097:SF7">
    <property type="entry name" value="GENERAL TRANSCRIPTION FACTOR IIE SUBUNIT 1"/>
    <property type="match status" value="1"/>
</dbReference>
<keyword evidence="2" id="KW-0805">Transcription regulation</keyword>
<dbReference type="InterPro" id="IPR013083">
    <property type="entry name" value="Znf_RING/FYVE/PHD"/>
</dbReference>
<evidence type="ECO:0000259" key="5">
    <source>
        <dbReference type="PROSITE" id="PS51344"/>
    </source>
</evidence>
<evidence type="ECO:0000313" key="6">
    <source>
        <dbReference type="EMBL" id="ORY53623.1"/>
    </source>
</evidence>
<feature type="domain" description="HTH TFE/IIEalpha-type" evidence="5">
    <location>
        <begin position="5"/>
        <end position="106"/>
    </location>
</feature>
<sequence>MDSKEKRPVRDILTEIVMRVGRSYYKEHFIIILDLLALKGAIKEEDMAQSLRLSPGDTRKLCKKLEYDKLVKSKSTVIEVRHYKHTKKTTKTYYYIDYKSLLNVVRYKMYKIQEVIRKEIDEHNNNLAYQCSKCSSKFDPFQAMSLPRTADGMFVCEYCPDIILEQEKGTDFENDLSTRFNMERGPILKLIQLADQEAIPEFVPPSEKDLVTTNVRSTVGDMLLPNQVVLELDGFDDAAKEEFVEDATPSGMYDDEGFPIDDKNALVEDYYKSLLKAGDTKPISDVPPQPTGYSFSMGGPSYTSYGGNVAISSGVIGNGNDLKRGLEDSNGGDIKRPKAIPTSSLAAPPPPAADVDDDLEDEEFFDL</sequence>
<dbReference type="InterPro" id="IPR036390">
    <property type="entry name" value="WH_DNA-bd_sf"/>
</dbReference>
<proteinExistence type="inferred from homology"/>
<protein>
    <recommendedName>
        <fullName evidence="5">HTH TFE/IIEalpha-type domain-containing protein</fullName>
    </recommendedName>
</protein>
<dbReference type="OrthoDB" id="361102at2759"/>
<evidence type="ECO:0000256" key="4">
    <source>
        <dbReference type="SAM" id="MobiDB-lite"/>
    </source>
</evidence>
<evidence type="ECO:0000256" key="1">
    <source>
        <dbReference type="ARBA" id="ARBA00008947"/>
    </source>
</evidence>
<dbReference type="Proteomes" id="UP000193642">
    <property type="component" value="Unassembled WGS sequence"/>
</dbReference>
<dbReference type="AlphaFoldDB" id="A0A1Y2D2V2"/>
<evidence type="ECO:0000256" key="2">
    <source>
        <dbReference type="ARBA" id="ARBA00023015"/>
    </source>
</evidence>
<dbReference type="SUPFAM" id="SSF46785">
    <property type="entry name" value="Winged helix' DNA-binding domain"/>
    <property type="match status" value="1"/>
</dbReference>
<comment type="similarity">
    <text evidence="1">Belongs to the TFIIE alpha subunit family.</text>
</comment>
<organism evidence="6 7">
    <name type="scientific">Rhizoclosmatium globosum</name>
    <dbReference type="NCBI Taxonomy" id="329046"/>
    <lineage>
        <taxon>Eukaryota</taxon>
        <taxon>Fungi</taxon>
        <taxon>Fungi incertae sedis</taxon>
        <taxon>Chytridiomycota</taxon>
        <taxon>Chytridiomycota incertae sedis</taxon>
        <taxon>Chytridiomycetes</taxon>
        <taxon>Chytridiales</taxon>
        <taxon>Chytriomycetaceae</taxon>
        <taxon>Rhizoclosmatium</taxon>
    </lineage>
</organism>
<feature type="region of interest" description="Disordered" evidence="4">
    <location>
        <begin position="320"/>
        <end position="367"/>
    </location>
</feature>
<dbReference type="InterPro" id="IPR002853">
    <property type="entry name" value="TFIIE_asu"/>
</dbReference>
<gene>
    <name evidence="6" type="ORF">BCR33DRAFT_711015</name>
</gene>
<reference evidence="6 7" key="1">
    <citation type="submission" date="2016-07" db="EMBL/GenBank/DDBJ databases">
        <title>Pervasive Adenine N6-methylation of Active Genes in Fungi.</title>
        <authorList>
            <consortium name="DOE Joint Genome Institute"/>
            <person name="Mondo S.J."/>
            <person name="Dannebaum R.O."/>
            <person name="Kuo R.C."/>
            <person name="Labutti K."/>
            <person name="Haridas S."/>
            <person name="Kuo A."/>
            <person name="Salamov A."/>
            <person name="Ahrendt S.R."/>
            <person name="Lipzen A."/>
            <person name="Sullivan W."/>
            <person name="Andreopoulos W.B."/>
            <person name="Clum A."/>
            <person name="Lindquist E."/>
            <person name="Daum C."/>
            <person name="Ramamoorthy G.K."/>
            <person name="Gryganskyi A."/>
            <person name="Culley D."/>
            <person name="Magnuson J.K."/>
            <person name="James T.Y."/>
            <person name="O'Malley M.A."/>
            <person name="Stajich J.E."/>
            <person name="Spatafora J.W."/>
            <person name="Visel A."/>
            <person name="Grigoriev I.V."/>
        </authorList>
    </citation>
    <scope>NUCLEOTIDE SEQUENCE [LARGE SCALE GENOMIC DNA]</scope>
    <source>
        <strain evidence="6 7">JEL800</strain>
    </source>
</reference>
<dbReference type="InterPro" id="IPR039997">
    <property type="entry name" value="TFE"/>
</dbReference>
<name>A0A1Y2D2V2_9FUNG</name>
<dbReference type="InterPro" id="IPR017919">
    <property type="entry name" value="TFIIE/TFIIEa_HTH"/>
</dbReference>
<dbReference type="InterPro" id="IPR024550">
    <property type="entry name" value="TFIIEa/SarR/Rpc3_HTH_dom"/>
</dbReference>
<accession>A0A1Y2D2V2</accession>
<feature type="compositionally biased region" description="Acidic residues" evidence="4">
    <location>
        <begin position="354"/>
        <end position="367"/>
    </location>
</feature>
<evidence type="ECO:0000313" key="7">
    <source>
        <dbReference type="Proteomes" id="UP000193642"/>
    </source>
</evidence>
<dbReference type="SUPFAM" id="SSF57783">
    <property type="entry name" value="Zinc beta-ribbon"/>
    <property type="match status" value="1"/>
</dbReference>
<dbReference type="GO" id="GO:0005673">
    <property type="term" value="C:transcription factor TFIIE complex"/>
    <property type="evidence" value="ECO:0007669"/>
    <property type="project" value="TreeGrafter"/>
</dbReference>
<dbReference type="PANTHER" id="PTHR13097">
    <property type="entry name" value="TRANSCRIPTION INITIATION FACTOR IIE, ALPHA SUBUNIT"/>
    <property type="match status" value="1"/>
</dbReference>
<dbReference type="PROSITE" id="PS51344">
    <property type="entry name" value="HTH_TFE_IIE"/>
    <property type="match status" value="1"/>
</dbReference>
<dbReference type="EMBL" id="MCGO01000001">
    <property type="protein sequence ID" value="ORY53623.1"/>
    <property type="molecule type" value="Genomic_DNA"/>
</dbReference>
<dbReference type="Pfam" id="PF02002">
    <property type="entry name" value="TFIIE_alpha"/>
    <property type="match status" value="1"/>
</dbReference>
<dbReference type="SMART" id="SM00531">
    <property type="entry name" value="TFIIE"/>
    <property type="match status" value="1"/>
</dbReference>
<dbReference type="Gene3D" id="3.30.40.10">
    <property type="entry name" value="Zinc/RING finger domain, C3HC4 (zinc finger)"/>
    <property type="match status" value="1"/>
</dbReference>
<evidence type="ECO:0000256" key="3">
    <source>
        <dbReference type="ARBA" id="ARBA00023163"/>
    </source>
</evidence>
<comment type="caution">
    <text evidence="6">The sequence shown here is derived from an EMBL/GenBank/DDBJ whole genome shotgun (WGS) entry which is preliminary data.</text>
</comment>
<keyword evidence="3" id="KW-0804">Transcription</keyword>
<dbReference type="GO" id="GO:0006367">
    <property type="term" value="P:transcription initiation at RNA polymerase II promoter"/>
    <property type="evidence" value="ECO:0007669"/>
    <property type="project" value="InterPro"/>
</dbReference>
<dbReference type="STRING" id="329046.A0A1Y2D2V2"/>
<keyword evidence="7" id="KW-1185">Reference proteome</keyword>